<dbReference type="Gene3D" id="3.40.50.620">
    <property type="entry name" value="HUPs"/>
    <property type="match status" value="1"/>
</dbReference>
<sequence>MMAEMNNESIMVCVHYGPHGQRLIQRGSELSRFLGAPLYVLTVDATTDHEYNQNKEQYLSGWEEQTKDAGGAFLIRKCNGKKTSEVIVETAQEKKVTQIIIGQSSQTLWQEITRGNFVNDLIEQLGPIDLHIVAVQRYPELLEHSHEKGFSAYLVKQDGSYVLSEEPGGEDTIKGIFFRELDTDFNSGLFKIVRNGEAQYLRILQSEWVKPHS</sequence>
<reference evidence="2 3" key="1">
    <citation type="submission" date="2020-09" db="EMBL/GenBank/DDBJ databases">
        <title>Characterization of Paenibacillus peoriae strain ZF390 with broad-spectrum antimicrobial activity as a potential biocontrol agent.</title>
        <authorList>
            <person name="Li L."/>
            <person name="Zhao Y."/>
            <person name="Li B."/>
            <person name="Xie X."/>
        </authorList>
    </citation>
    <scope>NUCLEOTIDE SEQUENCE [LARGE SCALE GENOMIC DNA]</scope>
    <source>
        <strain evidence="2 3">ZF390</strain>
    </source>
</reference>
<dbReference type="GO" id="GO:0005886">
    <property type="term" value="C:plasma membrane"/>
    <property type="evidence" value="ECO:0007669"/>
    <property type="project" value="TreeGrafter"/>
</dbReference>
<name>A0A7H0YEB6_9BACL</name>
<dbReference type="Proteomes" id="UP000516384">
    <property type="component" value="Chromosome"/>
</dbReference>
<dbReference type="InterPro" id="IPR006016">
    <property type="entry name" value="UspA"/>
</dbReference>
<dbReference type="EMBL" id="CP061172">
    <property type="protein sequence ID" value="QNR69424.1"/>
    <property type="molecule type" value="Genomic_DNA"/>
</dbReference>
<dbReference type="InterPro" id="IPR052023">
    <property type="entry name" value="Histidine_kinase_KdpD"/>
</dbReference>
<protein>
    <submittedName>
        <fullName evidence="2">Universal stress protein</fullName>
    </submittedName>
</protein>
<dbReference type="PANTHER" id="PTHR45569">
    <property type="entry name" value="SENSOR PROTEIN KDPD"/>
    <property type="match status" value="1"/>
</dbReference>
<dbReference type="PANTHER" id="PTHR45569:SF1">
    <property type="entry name" value="SENSOR PROTEIN KDPD"/>
    <property type="match status" value="1"/>
</dbReference>
<accession>A0A7H0YEB6</accession>
<organism evidence="2 3">
    <name type="scientific">Paenibacillus peoriae</name>
    <dbReference type="NCBI Taxonomy" id="59893"/>
    <lineage>
        <taxon>Bacteria</taxon>
        <taxon>Bacillati</taxon>
        <taxon>Bacillota</taxon>
        <taxon>Bacilli</taxon>
        <taxon>Bacillales</taxon>
        <taxon>Paenibacillaceae</taxon>
        <taxon>Paenibacillus</taxon>
    </lineage>
</organism>
<evidence type="ECO:0000313" key="3">
    <source>
        <dbReference type="Proteomes" id="UP000516384"/>
    </source>
</evidence>
<evidence type="ECO:0000313" key="2">
    <source>
        <dbReference type="EMBL" id="QNR69424.1"/>
    </source>
</evidence>
<dbReference type="SUPFAM" id="SSF52402">
    <property type="entry name" value="Adenine nucleotide alpha hydrolases-like"/>
    <property type="match status" value="1"/>
</dbReference>
<dbReference type="GO" id="GO:0000155">
    <property type="term" value="F:phosphorelay sensor kinase activity"/>
    <property type="evidence" value="ECO:0007669"/>
    <property type="project" value="TreeGrafter"/>
</dbReference>
<dbReference type="RefSeq" id="WP_190299157.1">
    <property type="nucleotide sequence ID" value="NZ_CP061172.1"/>
</dbReference>
<dbReference type="Pfam" id="PF00582">
    <property type="entry name" value="Usp"/>
    <property type="match status" value="1"/>
</dbReference>
<feature type="domain" description="UspA" evidence="1">
    <location>
        <begin position="8"/>
        <end position="123"/>
    </location>
</feature>
<proteinExistence type="predicted"/>
<dbReference type="AlphaFoldDB" id="A0A7H0YEB6"/>
<evidence type="ECO:0000259" key="1">
    <source>
        <dbReference type="Pfam" id="PF00582"/>
    </source>
</evidence>
<dbReference type="InterPro" id="IPR014729">
    <property type="entry name" value="Rossmann-like_a/b/a_fold"/>
</dbReference>
<gene>
    <name evidence="2" type="ORF">IAQ67_10610</name>
</gene>